<sequence length="196" mass="22426">MRSYAGSSLEEKFFIPFLGLFMACSRTGKDGKHDLPLSTKSLRRRIRNEGSHVLQPFTATAIDLTTAANFPLEHLADFEKATDPMIFLHHNIYDLTQHIFSLPHLAQHMILSPATATRYDEAVYDDLNTSQWWSDMQRSVDDDNVVVLPLMISSDATLFSGNVKYREKKSKEEDHLDICHHSHDDEILVAYEDTFP</sequence>
<dbReference type="Proteomes" id="UP000078561">
    <property type="component" value="Unassembled WGS sequence"/>
</dbReference>
<protein>
    <submittedName>
        <fullName evidence="1">Uncharacterized protein</fullName>
    </submittedName>
</protein>
<gene>
    <name evidence="1" type="primary">ABSGL_05740.1 scaffold 7449</name>
</gene>
<evidence type="ECO:0000313" key="1">
    <source>
        <dbReference type="EMBL" id="SAM00069.1"/>
    </source>
</evidence>
<dbReference type="EMBL" id="LT553119">
    <property type="protein sequence ID" value="SAM00069.1"/>
    <property type="molecule type" value="Genomic_DNA"/>
</dbReference>
<evidence type="ECO:0000313" key="2">
    <source>
        <dbReference type="Proteomes" id="UP000078561"/>
    </source>
</evidence>
<keyword evidence="2" id="KW-1185">Reference proteome</keyword>
<organism evidence="1">
    <name type="scientific">Absidia glauca</name>
    <name type="common">Pin mould</name>
    <dbReference type="NCBI Taxonomy" id="4829"/>
    <lineage>
        <taxon>Eukaryota</taxon>
        <taxon>Fungi</taxon>
        <taxon>Fungi incertae sedis</taxon>
        <taxon>Mucoromycota</taxon>
        <taxon>Mucoromycotina</taxon>
        <taxon>Mucoromycetes</taxon>
        <taxon>Mucorales</taxon>
        <taxon>Cunninghamellaceae</taxon>
        <taxon>Absidia</taxon>
    </lineage>
</organism>
<dbReference type="Pfam" id="PF18759">
    <property type="entry name" value="Plavaka"/>
    <property type="match status" value="1"/>
</dbReference>
<dbReference type="PROSITE" id="PS51257">
    <property type="entry name" value="PROKAR_LIPOPROTEIN"/>
    <property type="match status" value="1"/>
</dbReference>
<name>A0A168N940_ABSGL</name>
<accession>A0A168N940</accession>
<dbReference type="InterPro" id="IPR041078">
    <property type="entry name" value="Plavaka"/>
</dbReference>
<proteinExistence type="predicted"/>
<dbReference type="InParanoid" id="A0A168N940"/>
<dbReference type="AlphaFoldDB" id="A0A168N940"/>
<reference evidence="1" key="1">
    <citation type="submission" date="2016-04" db="EMBL/GenBank/DDBJ databases">
        <authorList>
            <person name="Evans L.H."/>
            <person name="Alamgir A."/>
            <person name="Owens N."/>
            <person name="Weber N.D."/>
            <person name="Virtaneva K."/>
            <person name="Barbian K."/>
            <person name="Babar A."/>
            <person name="Rosenke K."/>
        </authorList>
    </citation>
    <scope>NUCLEOTIDE SEQUENCE [LARGE SCALE GENOMIC DNA]</scope>
    <source>
        <strain evidence="1">CBS 101.48</strain>
    </source>
</reference>